<keyword evidence="2" id="KW-1185">Reference proteome</keyword>
<evidence type="ECO:0000313" key="2">
    <source>
        <dbReference type="Proteomes" id="UP000439903"/>
    </source>
</evidence>
<dbReference type="Pfam" id="PF25889">
    <property type="entry name" value="WHD_Fungal_DR"/>
    <property type="match status" value="1"/>
</dbReference>
<dbReference type="InterPro" id="IPR044926">
    <property type="entry name" value="RGS_subdomain_2"/>
</dbReference>
<dbReference type="AlphaFoldDB" id="A0A8H3XAZ6"/>
<dbReference type="SUPFAM" id="SSF46785">
    <property type="entry name" value="Winged helix' DNA-binding domain"/>
    <property type="match status" value="2"/>
</dbReference>
<evidence type="ECO:0000313" key="1">
    <source>
        <dbReference type="EMBL" id="KAF0442435.1"/>
    </source>
</evidence>
<dbReference type="PROSITE" id="PS50186">
    <property type="entry name" value="DEP"/>
    <property type="match status" value="1"/>
</dbReference>
<dbReference type="InterPro" id="IPR000591">
    <property type="entry name" value="DEP_dom"/>
</dbReference>
<dbReference type="OrthoDB" id="196547at2759"/>
<dbReference type="CDD" id="cd04450">
    <property type="entry name" value="DEP_RGS7-like"/>
    <property type="match status" value="1"/>
</dbReference>
<accession>A0A8H3XAZ6</accession>
<dbReference type="Proteomes" id="UP000439903">
    <property type="component" value="Unassembled WGS sequence"/>
</dbReference>
<dbReference type="Gene3D" id="1.10.10.10">
    <property type="entry name" value="Winged helix-like DNA-binding domain superfamily/Winged helix DNA-binding domain"/>
    <property type="match status" value="2"/>
</dbReference>
<organism evidence="1 2">
    <name type="scientific">Gigaspora margarita</name>
    <dbReference type="NCBI Taxonomy" id="4874"/>
    <lineage>
        <taxon>Eukaryota</taxon>
        <taxon>Fungi</taxon>
        <taxon>Fungi incertae sedis</taxon>
        <taxon>Mucoromycota</taxon>
        <taxon>Glomeromycotina</taxon>
        <taxon>Glomeromycetes</taxon>
        <taxon>Diversisporales</taxon>
        <taxon>Gigasporaceae</taxon>
        <taxon>Gigaspora</taxon>
    </lineage>
</organism>
<dbReference type="PRINTS" id="PR01301">
    <property type="entry name" value="RGSPROTEIN"/>
</dbReference>
<reference evidence="1 2" key="1">
    <citation type="journal article" date="2019" name="Environ. Microbiol.">
        <title>At the nexus of three kingdoms: the genome of the mycorrhizal fungus Gigaspora margarita provides insights into plant, endobacterial and fungal interactions.</title>
        <authorList>
            <person name="Venice F."/>
            <person name="Ghignone S."/>
            <person name="Salvioli di Fossalunga A."/>
            <person name="Amselem J."/>
            <person name="Novero M."/>
            <person name="Xianan X."/>
            <person name="Sedzielewska Toro K."/>
            <person name="Morin E."/>
            <person name="Lipzen A."/>
            <person name="Grigoriev I.V."/>
            <person name="Henrissat B."/>
            <person name="Martin F.M."/>
            <person name="Bonfante P."/>
        </authorList>
    </citation>
    <scope>NUCLEOTIDE SEQUENCE [LARGE SCALE GENOMIC DNA]</scope>
    <source>
        <strain evidence="1 2">BEG34</strain>
    </source>
</reference>
<dbReference type="Pfam" id="PF00610">
    <property type="entry name" value="DEP"/>
    <property type="match status" value="1"/>
</dbReference>
<dbReference type="SMART" id="SM00049">
    <property type="entry name" value="DEP"/>
    <property type="match status" value="2"/>
</dbReference>
<dbReference type="SMART" id="SM00315">
    <property type="entry name" value="RGS"/>
    <property type="match status" value="1"/>
</dbReference>
<comment type="caution">
    <text evidence="1">The sequence shown here is derived from an EMBL/GenBank/DDBJ whole genome shotgun (WGS) entry which is preliminary data.</text>
</comment>
<dbReference type="GO" id="GO:0035556">
    <property type="term" value="P:intracellular signal transduction"/>
    <property type="evidence" value="ECO:0007669"/>
    <property type="project" value="InterPro"/>
</dbReference>
<proteinExistence type="predicted"/>
<dbReference type="InterPro" id="IPR036388">
    <property type="entry name" value="WH-like_DNA-bd_sf"/>
</dbReference>
<gene>
    <name evidence="1" type="ORF">F8M41_003662</name>
</gene>
<dbReference type="PANTHER" id="PTHR10845">
    <property type="entry name" value="REGULATOR OF G PROTEIN SIGNALING"/>
    <property type="match status" value="1"/>
</dbReference>
<dbReference type="PANTHER" id="PTHR10845:SF192">
    <property type="entry name" value="DOUBLE HIT, ISOFORM B"/>
    <property type="match status" value="1"/>
</dbReference>
<name>A0A8H3XAZ6_GIGMA</name>
<dbReference type="InterPro" id="IPR016137">
    <property type="entry name" value="RGS"/>
</dbReference>
<dbReference type="EMBL" id="WTPW01001323">
    <property type="protein sequence ID" value="KAF0442435.1"/>
    <property type="molecule type" value="Genomic_DNA"/>
</dbReference>
<protein>
    <submittedName>
        <fullName evidence="1">GTPase-activating protein SST2</fullName>
    </submittedName>
</protein>
<sequence length="584" mass="66948">MASSQPQVHQQSSTHMMKTTRSGRPFVKDIHDLYSTLVVSLPMESHRYLFRSYSNSFTTEEAIANLGSLKFTQSHRTPDPKDPSRIITTTTTTTFSMTKEMAKSVCQTFMDSKLFVNLADSNSRSFKDRNVYGLTPKGLYILERFVARNGITAPHLTKLFASQTSSIKLYYIERSMDNDSIVLNKQNIESIFRKFVGDKPNDFTNYELDYTSDSVSGSSTERGDRSLGIELKDRLFNHRMYRQTFSGVAAVEWLCDFTTLITKEEAMKISTELIRYDLIECVSEKISDDKRKPDKLIAFRYSKSTYYQITNYGRQIALWDYDVHNNNYNTNQLYIGNSNTLKNGKSKSIPNLSHHNTNDSNTNGQIDKKPLPNPLNESHKPHRNSTNDKDGHNFSIPKESNTKKLQQILDDPSLCSLFMEFLKAKFCEENLLFYLEVQGFKLKYNISINEDSELLDPNKQTDLIKDAFRIYSTYLAPHSPHEVNLEHNLRQDMIQYMSMIVPDPQSPGFDEKSSNKITGRLYDKIQDTIFRLMATDSIPKFIKTEEYLTSASIRKTDNGDSNSIGSHRHNPSSSSGESQETKSL</sequence>
<dbReference type="SUPFAM" id="SSF48097">
    <property type="entry name" value="Regulator of G-protein signaling, RGS"/>
    <property type="match status" value="1"/>
</dbReference>
<dbReference type="InterPro" id="IPR036305">
    <property type="entry name" value="RGS_sf"/>
</dbReference>
<dbReference type="PROSITE" id="PS50132">
    <property type="entry name" value="RGS"/>
    <property type="match status" value="1"/>
</dbReference>
<dbReference type="Gene3D" id="1.10.167.10">
    <property type="entry name" value="Regulator of G-protein Signalling 4, domain 2"/>
    <property type="match status" value="1"/>
</dbReference>
<dbReference type="Pfam" id="PF00615">
    <property type="entry name" value="RGS"/>
    <property type="match status" value="1"/>
</dbReference>
<dbReference type="InterPro" id="IPR058855">
    <property type="entry name" value="RGS1/SST2-like_Fungal-DR"/>
</dbReference>
<dbReference type="GO" id="GO:0009968">
    <property type="term" value="P:negative regulation of signal transduction"/>
    <property type="evidence" value="ECO:0007669"/>
    <property type="project" value="UniProtKB-KW"/>
</dbReference>
<dbReference type="InterPro" id="IPR036390">
    <property type="entry name" value="WH_DNA-bd_sf"/>
</dbReference>